<dbReference type="Gene3D" id="1.10.3460.10">
    <property type="entry name" value="Chlorophyll a/b binding protein domain"/>
    <property type="match status" value="1"/>
</dbReference>
<comment type="similarity">
    <text evidence="3">Belongs to the fucoxanthin chlorophyll protein family.</text>
</comment>
<evidence type="ECO:0000313" key="10">
    <source>
        <dbReference type="EMBL" id="CAD9661007.1"/>
    </source>
</evidence>
<feature type="signal peptide" evidence="9">
    <location>
        <begin position="1"/>
        <end position="15"/>
    </location>
</feature>
<dbReference type="InterPro" id="IPR001344">
    <property type="entry name" value="Chloro_AB-bd_pln"/>
</dbReference>
<protein>
    <recommendedName>
        <fullName evidence="13">Plastid light harvesting protein</fullName>
    </recommendedName>
</protein>
<evidence type="ECO:0000256" key="6">
    <source>
        <dbReference type="ARBA" id="ARBA00022640"/>
    </source>
</evidence>
<dbReference type="EMBL" id="HBHI01007878">
    <property type="protein sequence ID" value="CAD9661011.1"/>
    <property type="molecule type" value="Transcribed_RNA"/>
</dbReference>
<dbReference type="EMBL" id="HBHI01007877">
    <property type="protein sequence ID" value="CAD9661009.1"/>
    <property type="molecule type" value="Transcribed_RNA"/>
</dbReference>
<evidence type="ECO:0008006" key="13">
    <source>
        <dbReference type="Google" id="ProtNLM"/>
    </source>
</evidence>
<keyword evidence="9" id="KW-0732">Signal</keyword>
<dbReference type="SUPFAM" id="SSF103511">
    <property type="entry name" value="Chlorophyll a-b binding protein"/>
    <property type="match status" value="1"/>
</dbReference>
<evidence type="ECO:0000256" key="7">
    <source>
        <dbReference type="ARBA" id="ARBA00023243"/>
    </source>
</evidence>
<sequence>MKLATLSLLFGSAAAFAPSKVSQSTTALHETQGDLKELAAKLNPAIKFFDPLGLSDANFWGKSKEETIGFIREAEVKHGRIAMFAFVGYLANANGITFPWTMQLDGTPFPQGLSPPEAWDAISDSGKLQIFLFVGFLEFWREIASDTHYMKGGKIGYFPAFDSKYIPGGALDLYDPFGFNKNRSEEAKAAGLVKEINNGRLAMLGIFGFLSAAKIDGSVPSLTGIIPHYDGEFMAPFTTSIFPHV</sequence>
<feature type="binding site" description="axial binding residue" evidence="8">
    <location>
        <position position="80"/>
    </location>
    <ligand>
        <name>chlorophyll b</name>
        <dbReference type="ChEBI" id="CHEBI:61721"/>
        <label>1</label>
    </ligand>
    <ligandPart>
        <name>Mg</name>
        <dbReference type="ChEBI" id="CHEBI:25107"/>
    </ligandPart>
</feature>
<dbReference type="EMBL" id="HBHI01007876">
    <property type="protein sequence ID" value="CAD9661007.1"/>
    <property type="molecule type" value="Transcribed_RNA"/>
</dbReference>
<dbReference type="GO" id="GO:0009765">
    <property type="term" value="P:photosynthesis, light harvesting"/>
    <property type="evidence" value="ECO:0007669"/>
    <property type="project" value="InterPro"/>
</dbReference>
<feature type="binding site" evidence="8">
    <location>
        <position position="200"/>
    </location>
    <ligand>
        <name>chlorophyll a</name>
        <dbReference type="ChEBI" id="CHEBI:58416"/>
        <label>1</label>
    </ligand>
</feature>
<evidence type="ECO:0000256" key="8">
    <source>
        <dbReference type="PIRSR" id="PIRSR601344-1"/>
    </source>
</evidence>
<feature type="binding site" evidence="8">
    <location>
        <position position="55"/>
    </location>
    <ligand>
        <name>chlorophyll a</name>
        <dbReference type="ChEBI" id="CHEBI:58416"/>
        <label>1</label>
    </ligand>
</feature>
<accession>A0A6U0QQE9</accession>
<keyword evidence="7" id="KW-0437">Light-harvesting polypeptide</keyword>
<evidence type="ECO:0000256" key="2">
    <source>
        <dbReference type="ARBA" id="ARBA00004229"/>
    </source>
</evidence>
<evidence type="ECO:0000256" key="4">
    <source>
        <dbReference type="ARBA" id="ARBA00022528"/>
    </source>
</evidence>
<dbReference type="GO" id="GO:0030076">
    <property type="term" value="C:light-harvesting complex"/>
    <property type="evidence" value="ECO:0007669"/>
    <property type="project" value="UniProtKB-KW"/>
</dbReference>
<dbReference type="GO" id="GO:0016020">
    <property type="term" value="C:membrane"/>
    <property type="evidence" value="ECO:0007669"/>
    <property type="project" value="InterPro"/>
</dbReference>
<keyword evidence="5" id="KW-0602">Photosynthesis</keyword>
<gene>
    <name evidence="10" type="ORF">EANT1437_LOCUS4038</name>
    <name evidence="11" type="ORF">EANT1437_LOCUS4039</name>
    <name evidence="12" type="ORF">EANT1437_LOCUS4040</name>
</gene>
<dbReference type="InterPro" id="IPR022796">
    <property type="entry name" value="Chloroa_b-bind"/>
</dbReference>
<proteinExistence type="inferred from homology"/>
<dbReference type="Pfam" id="PF00504">
    <property type="entry name" value="Chloroa_b-bind"/>
    <property type="match status" value="1"/>
</dbReference>
<dbReference type="GO" id="GO:0009507">
    <property type="term" value="C:chloroplast"/>
    <property type="evidence" value="ECO:0007669"/>
    <property type="project" value="UniProtKB-SubCell"/>
</dbReference>
<feature type="binding site" evidence="8">
    <location>
        <position position="75"/>
    </location>
    <ligand>
        <name>chlorophyll a</name>
        <dbReference type="ChEBI" id="CHEBI:58416"/>
        <label>1</label>
    </ligand>
</feature>
<keyword evidence="8" id="KW-0148">Chlorophyll</keyword>
<feature type="binding site" evidence="8">
    <location>
        <position position="198"/>
    </location>
    <ligand>
        <name>chlorophyll a</name>
        <dbReference type="ChEBI" id="CHEBI:58416"/>
        <label>1</label>
    </ligand>
</feature>
<dbReference type="GO" id="GO:0016168">
    <property type="term" value="F:chlorophyll binding"/>
    <property type="evidence" value="ECO:0007669"/>
    <property type="project" value="UniProtKB-KW"/>
</dbReference>
<feature type="binding site" evidence="8">
    <location>
        <position position="195"/>
    </location>
    <ligand>
        <name>chlorophyll a</name>
        <dbReference type="ChEBI" id="CHEBI:58416"/>
        <label>1</label>
    </ligand>
</feature>
<evidence type="ECO:0000256" key="3">
    <source>
        <dbReference type="ARBA" id="ARBA00005933"/>
    </source>
</evidence>
<feature type="binding site" evidence="8">
    <location>
        <position position="194"/>
    </location>
    <ligand>
        <name>chlorophyll a</name>
        <dbReference type="ChEBI" id="CHEBI:58416"/>
        <label>1</label>
    </ligand>
</feature>
<evidence type="ECO:0000256" key="9">
    <source>
        <dbReference type="SAM" id="SignalP"/>
    </source>
</evidence>
<reference evidence="10" key="1">
    <citation type="submission" date="2021-01" db="EMBL/GenBank/DDBJ databases">
        <authorList>
            <person name="Corre E."/>
            <person name="Pelletier E."/>
            <person name="Niang G."/>
            <person name="Scheremetjew M."/>
            <person name="Finn R."/>
            <person name="Kale V."/>
            <person name="Holt S."/>
            <person name="Cochrane G."/>
            <person name="Meng A."/>
            <person name="Brown T."/>
            <person name="Cohen L."/>
        </authorList>
    </citation>
    <scope>NUCLEOTIDE SEQUENCE</scope>
    <source>
        <strain evidence="10">CCMP1452</strain>
    </source>
</reference>
<keyword evidence="6" id="KW-0934">Plastid</keyword>
<keyword evidence="4" id="KW-0150">Chloroplast</keyword>
<comment type="function">
    <text evidence="1">The light-harvesting complex (LHC) functions as a light receptor, it captures and delivers excitation energy to photosystems with which it is closely associated. Energy is transferred from the carotenoid and chlorophyll C (or B) to chlorophyll A and the photosynthetic reaction centers where it is used to synthesize ATP and reducing power.</text>
</comment>
<name>A0A6U0QQE9_9STRA</name>
<evidence type="ECO:0000256" key="5">
    <source>
        <dbReference type="ARBA" id="ARBA00022531"/>
    </source>
</evidence>
<feature type="chain" id="PRO_5036393761" description="Plastid light harvesting protein" evidence="9">
    <location>
        <begin position="16"/>
        <end position="245"/>
    </location>
</feature>
<keyword evidence="8" id="KW-0157">Chromophore</keyword>
<comment type="subcellular location">
    <subcellularLocation>
        <location evidence="2">Plastid</location>
        <location evidence="2">Chloroplast</location>
    </subcellularLocation>
</comment>
<evidence type="ECO:0000313" key="11">
    <source>
        <dbReference type="EMBL" id="CAD9661009.1"/>
    </source>
</evidence>
<organism evidence="10">
    <name type="scientific">Eucampia antarctica</name>
    <dbReference type="NCBI Taxonomy" id="49252"/>
    <lineage>
        <taxon>Eukaryota</taxon>
        <taxon>Sar</taxon>
        <taxon>Stramenopiles</taxon>
        <taxon>Ochrophyta</taxon>
        <taxon>Bacillariophyta</taxon>
        <taxon>Mediophyceae</taxon>
        <taxon>Biddulphiophycidae</taxon>
        <taxon>Hemiaulales</taxon>
        <taxon>Hemiaulaceae</taxon>
        <taxon>Eucampia</taxon>
    </lineage>
</organism>
<dbReference type="AlphaFoldDB" id="A0A6U0QQE9"/>
<feature type="binding site" evidence="8">
    <location>
        <position position="78"/>
    </location>
    <ligand>
        <name>chlorophyll a</name>
        <dbReference type="ChEBI" id="CHEBI:58416"/>
        <label>1</label>
    </ligand>
</feature>
<evidence type="ECO:0000313" key="12">
    <source>
        <dbReference type="EMBL" id="CAD9661011.1"/>
    </source>
</evidence>
<evidence type="ECO:0000256" key="1">
    <source>
        <dbReference type="ARBA" id="ARBA00004022"/>
    </source>
</evidence>
<dbReference type="PANTHER" id="PTHR21649">
    <property type="entry name" value="CHLOROPHYLL A/B BINDING PROTEIN"/>
    <property type="match status" value="1"/>
</dbReference>